<feature type="region of interest" description="Disordered" evidence="2">
    <location>
        <begin position="1"/>
        <end position="78"/>
    </location>
</feature>
<keyword evidence="1" id="KW-0862">Zinc</keyword>
<dbReference type="InterPro" id="IPR056437">
    <property type="entry name" value="Znf-C2H2_ZNF598/HEL2"/>
</dbReference>
<feature type="compositionally biased region" description="Acidic residues" evidence="2">
    <location>
        <begin position="69"/>
        <end position="78"/>
    </location>
</feature>
<dbReference type="PROSITE" id="PS50089">
    <property type="entry name" value="ZF_RING_2"/>
    <property type="match status" value="1"/>
</dbReference>
<feature type="compositionally biased region" description="Polar residues" evidence="2">
    <location>
        <begin position="39"/>
        <end position="55"/>
    </location>
</feature>
<dbReference type="SMART" id="SM00355">
    <property type="entry name" value="ZnF_C2H2"/>
    <property type="match status" value="4"/>
</dbReference>
<feature type="region of interest" description="Disordered" evidence="2">
    <location>
        <begin position="608"/>
        <end position="702"/>
    </location>
</feature>
<organism evidence="4 5">
    <name type="scientific">Saccharomycopsis crataegensis</name>
    <dbReference type="NCBI Taxonomy" id="43959"/>
    <lineage>
        <taxon>Eukaryota</taxon>
        <taxon>Fungi</taxon>
        <taxon>Dikarya</taxon>
        <taxon>Ascomycota</taxon>
        <taxon>Saccharomycotina</taxon>
        <taxon>Saccharomycetes</taxon>
        <taxon>Saccharomycopsidaceae</taxon>
        <taxon>Saccharomycopsis</taxon>
    </lineage>
</organism>
<dbReference type="GO" id="GO:0072344">
    <property type="term" value="P:rescue of stalled ribosome"/>
    <property type="evidence" value="ECO:0007669"/>
    <property type="project" value="InterPro"/>
</dbReference>
<dbReference type="PROSITE" id="PS00028">
    <property type="entry name" value="ZINC_FINGER_C2H2_1"/>
    <property type="match status" value="1"/>
</dbReference>
<dbReference type="PANTHER" id="PTHR22938">
    <property type="entry name" value="ZINC FINGER PROTEIN 598"/>
    <property type="match status" value="1"/>
</dbReference>
<feature type="compositionally biased region" description="Polar residues" evidence="2">
    <location>
        <begin position="648"/>
        <end position="661"/>
    </location>
</feature>
<dbReference type="GO" id="GO:0043022">
    <property type="term" value="F:ribosome binding"/>
    <property type="evidence" value="ECO:0007669"/>
    <property type="project" value="TreeGrafter"/>
</dbReference>
<feature type="compositionally biased region" description="Polar residues" evidence="2">
    <location>
        <begin position="350"/>
        <end position="365"/>
    </location>
</feature>
<feature type="compositionally biased region" description="Polar residues" evidence="2">
    <location>
        <begin position="618"/>
        <end position="629"/>
    </location>
</feature>
<dbReference type="InterPro" id="IPR044288">
    <property type="entry name" value="ZNF598/HEL2"/>
</dbReference>
<dbReference type="GO" id="GO:0008270">
    <property type="term" value="F:zinc ion binding"/>
    <property type="evidence" value="ECO:0007669"/>
    <property type="project" value="UniProtKB-KW"/>
</dbReference>
<dbReference type="PANTHER" id="PTHR22938:SF0">
    <property type="entry name" value="E3 UBIQUITIN-PROTEIN LIGASE ZNF598"/>
    <property type="match status" value="1"/>
</dbReference>
<keyword evidence="1" id="KW-0863">Zinc-finger</keyword>
<feature type="compositionally biased region" description="Low complexity" evidence="2">
    <location>
        <begin position="673"/>
        <end position="687"/>
    </location>
</feature>
<sequence>MSENSNTGNRSSDGRRGRRGQSSGRGRMANSGDRKKPSSRNGNYKRSGQNTDDQGSGSGWKRTFANPEDGNEEEDDDDDSMERCIICDSKIVLAAVSDCQHTTCHVCTLRHRALFKKTSCIVCRSESTQNCIVTEILDKNYDELCGLKNFGESKTYKLSFTSKEAEESTLGLRANKCVVDGCGEEFRTFKKLADHARSAHDRLYCFICALFKHAFPCELPLYTQSQLRRHQRDGDKRDGFKGHPKCQFCTNEMFYSDDELNVHLREKHERCHVCDKIDSANPQFFKDYDDLSFHFNSDHYVCPVQACLDKKFVAFADDISLKAHMISEHPKIVGNDRTLLGSSGPLRPNGGNNRRYQSSLSTFQNEGAPKGDSVETKKLRMEERARHYLVYSQENFDRFLWLNKDYKNGKLTCAEFWQAYIDLFSEQSTSELALLVHEFVELLPNGNPKSELQSYSHTILREETNKELFPVLGGGNGHTDERAIWTANPKNRVGGGVGSSAQRFGRRNVSSTEEFPALSAPTNKAPVLNQNVRYKTLTRTKKKTETLSAREFASLRLSDSSASWAGGSGSASSKNKGKKAVNEEEFPSLMAPAGKAPKINRQVKYTTMTTTKKNGKTSIRTSNSSQVPGSSGVRITIARRPTKDGGLSITNHNNQETSVENGTWGERSTPEPQLTSDTSDSVSSGSSTKKKKQKQLLFRVGI</sequence>
<evidence type="ECO:0000313" key="5">
    <source>
        <dbReference type="Proteomes" id="UP001360560"/>
    </source>
</evidence>
<dbReference type="Pfam" id="PF23202">
    <property type="entry name" value="PAH_ZNF598"/>
    <property type="match status" value="1"/>
</dbReference>
<reference evidence="4 5" key="1">
    <citation type="journal article" date="2023" name="Elife">
        <title>Identification of key yeast species and microbe-microbe interactions impacting larval growth of Drosophila in the wild.</title>
        <authorList>
            <person name="Mure A."/>
            <person name="Sugiura Y."/>
            <person name="Maeda R."/>
            <person name="Honda K."/>
            <person name="Sakurai N."/>
            <person name="Takahashi Y."/>
            <person name="Watada M."/>
            <person name="Katoh T."/>
            <person name="Gotoh A."/>
            <person name="Gotoh Y."/>
            <person name="Taniguchi I."/>
            <person name="Nakamura K."/>
            <person name="Hayashi T."/>
            <person name="Katayama T."/>
            <person name="Uemura T."/>
            <person name="Hattori Y."/>
        </authorList>
    </citation>
    <scope>NUCLEOTIDE SEQUENCE [LARGE SCALE GENOMIC DNA]</scope>
    <source>
        <strain evidence="4 5">SC-9</strain>
    </source>
</reference>
<dbReference type="Proteomes" id="UP001360560">
    <property type="component" value="Unassembled WGS sequence"/>
</dbReference>
<dbReference type="Pfam" id="PF23230">
    <property type="entry name" value="zf-C2H2_13"/>
    <property type="match status" value="1"/>
</dbReference>
<dbReference type="SUPFAM" id="SSF57850">
    <property type="entry name" value="RING/U-box"/>
    <property type="match status" value="1"/>
</dbReference>
<dbReference type="Pfam" id="PF25447">
    <property type="entry name" value="RING_ZNF598"/>
    <property type="match status" value="1"/>
</dbReference>
<dbReference type="Gene3D" id="3.30.40.10">
    <property type="entry name" value="Zinc/RING finger domain, C3HC4 (zinc finger)"/>
    <property type="match status" value="1"/>
</dbReference>
<feature type="domain" description="RING-type" evidence="3">
    <location>
        <begin position="84"/>
        <end position="124"/>
    </location>
</feature>
<dbReference type="InterPro" id="IPR057634">
    <property type="entry name" value="PAH_ZNF598/HEL2"/>
</dbReference>
<feature type="region of interest" description="Disordered" evidence="2">
    <location>
        <begin position="558"/>
        <end position="591"/>
    </location>
</feature>
<dbReference type="InterPro" id="IPR013087">
    <property type="entry name" value="Znf_C2H2_type"/>
</dbReference>
<gene>
    <name evidence="4" type="ORF">DASC09_035440</name>
</gene>
<feature type="region of interest" description="Disordered" evidence="2">
    <location>
        <begin position="337"/>
        <end position="374"/>
    </location>
</feature>
<name>A0AAV5QNA6_9ASCO</name>
<proteinExistence type="predicted"/>
<keyword evidence="5" id="KW-1185">Reference proteome</keyword>
<evidence type="ECO:0000256" key="1">
    <source>
        <dbReference type="PROSITE-ProRule" id="PRU00175"/>
    </source>
</evidence>
<dbReference type="InterPro" id="IPR001841">
    <property type="entry name" value="Znf_RING"/>
</dbReference>
<dbReference type="AlphaFoldDB" id="A0AAV5QNA6"/>
<comment type="caution">
    <text evidence="4">The sequence shown here is derived from an EMBL/GenBank/DDBJ whole genome shotgun (WGS) entry which is preliminary data.</text>
</comment>
<evidence type="ECO:0000313" key="4">
    <source>
        <dbReference type="EMBL" id="GMM36219.1"/>
    </source>
</evidence>
<accession>A0AAV5QNA6</accession>
<feature type="compositionally biased region" description="Low complexity" evidence="2">
    <location>
        <begin position="1"/>
        <end position="11"/>
    </location>
</feature>
<feature type="compositionally biased region" description="Low complexity" evidence="2">
    <location>
        <begin position="558"/>
        <end position="574"/>
    </location>
</feature>
<evidence type="ECO:0000259" key="3">
    <source>
        <dbReference type="PROSITE" id="PS50089"/>
    </source>
</evidence>
<dbReference type="EMBL" id="BTFZ01000011">
    <property type="protein sequence ID" value="GMM36219.1"/>
    <property type="molecule type" value="Genomic_DNA"/>
</dbReference>
<dbReference type="GO" id="GO:0061630">
    <property type="term" value="F:ubiquitin protein ligase activity"/>
    <property type="evidence" value="ECO:0007669"/>
    <property type="project" value="InterPro"/>
</dbReference>
<evidence type="ECO:0000256" key="2">
    <source>
        <dbReference type="SAM" id="MobiDB-lite"/>
    </source>
</evidence>
<dbReference type="RefSeq" id="XP_064853215.1">
    <property type="nucleotide sequence ID" value="XM_064997143.1"/>
</dbReference>
<keyword evidence="1" id="KW-0479">Metal-binding</keyword>
<dbReference type="InterPro" id="IPR013083">
    <property type="entry name" value="Znf_RING/FYVE/PHD"/>
</dbReference>
<protein>
    <submittedName>
        <fullName evidence="4">E3 ubiquitin-protein ligase</fullName>
    </submittedName>
</protein>
<dbReference type="GeneID" id="90074194"/>
<dbReference type="GO" id="GO:0016567">
    <property type="term" value="P:protein ubiquitination"/>
    <property type="evidence" value="ECO:0007669"/>
    <property type="project" value="TreeGrafter"/>
</dbReference>